<name>A0A0F9CWD0_9ZZZZ</name>
<feature type="non-terminal residue" evidence="1">
    <location>
        <position position="294"/>
    </location>
</feature>
<organism evidence="1">
    <name type="scientific">marine sediment metagenome</name>
    <dbReference type="NCBI Taxonomy" id="412755"/>
    <lineage>
        <taxon>unclassified sequences</taxon>
        <taxon>metagenomes</taxon>
        <taxon>ecological metagenomes</taxon>
    </lineage>
</organism>
<reference evidence="1" key="1">
    <citation type="journal article" date="2015" name="Nature">
        <title>Complex archaea that bridge the gap between prokaryotes and eukaryotes.</title>
        <authorList>
            <person name="Spang A."/>
            <person name="Saw J.H."/>
            <person name="Jorgensen S.L."/>
            <person name="Zaremba-Niedzwiedzka K."/>
            <person name="Martijn J."/>
            <person name="Lind A.E."/>
            <person name="van Eijk R."/>
            <person name="Schleper C."/>
            <person name="Guy L."/>
            <person name="Ettema T.J."/>
        </authorList>
    </citation>
    <scope>NUCLEOTIDE SEQUENCE</scope>
</reference>
<dbReference type="Gene3D" id="3.40.50.12580">
    <property type="match status" value="1"/>
</dbReference>
<comment type="caution">
    <text evidence="1">The sequence shown here is derived from an EMBL/GenBank/DDBJ whole genome shotgun (WGS) entry which is preliminary data.</text>
</comment>
<evidence type="ECO:0000313" key="1">
    <source>
        <dbReference type="EMBL" id="KKL45726.1"/>
    </source>
</evidence>
<proteinExistence type="predicted"/>
<accession>A0A0F9CWD0</accession>
<sequence length="294" mass="34309">MIAIDIREITSLKLLQPICLYFLKKKIPYIITHYDVSRGEKEYNRASVKKINKSNNTIIAGAKKVLAYNSDSSLIKIIKNNGIKKFVSMEVFLCYNRIVKSLKSMGVKIYSLQYFTDSVWTATPDYYKKIDSVHFSSKFLMEKSLEYSGAQFDKNRHKFFGSPIYDQLKDVGSDDNILVMLPNIREDHVKRFFKHQDRFMKIIDGLEKKGNLIFKTRRKQWLPAELKKRFSKNIIFDSDCMYPSSIVDALSRCNTVALFYSSSVYEAAMANKYIINIEAPLVYRNFNVKTLEEY</sequence>
<dbReference type="InterPro" id="IPR043148">
    <property type="entry name" value="TagF_C"/>
</dbReference>
<dbReference type="EMBL" id="LAZR01034283">
    <property type="protein sequence ID" value="KKL45726.1"/>
    <property type="molecule type" value="Genomic_DNA"/>
</dbReference>
<dbReference type="AlphaFoldDB" id="A0A0F9CWD0"/>
<gene>
    <name evidence="1" type="ORF">LCGC14_2352720</name>
</gene>
<protein>
    <submittedName>
        <fullName evidence="1">Uncharacterized protein</fullName>
    </submittedName>
</protein>